<dbReference type="AlphaFoldDB" id="A0A5B7E9Q0"/>
<evidence type="ECO:0000313" key="1">
    <source>
        <dbReference type="EMBL" id="MPC29926.1"/>
    </source>
</evidence>
<evidence type="ECO:0000313" key="2">
    <source>
        <dbReference type="Proteomes" id="UP000324222"/>
    </source>
</evidence>
<reference evidence="1 2" key="1">
    <citation type="submission" date="2019-05" db="EMBL/GenBank/DDBJ databases">
        <title>Another draft genome of Portunus trituberculatus and its Hox gene families provides insights of decapod evolution.</title>
        <authorList>
            <person name="Jeong J.-H."/>
            <person name="Song I."/>
            <person name="Kim S."/>
            <person name="Choi T."/>
            <person name="Kim D."/>
            <person name="Ryu S."/>
            <person name="Kim W."/>
        </authorList>
    </citation>
    <scope>NUCLEOTIDE SEQUENCE [LARGE SCALE GENOMIC DNA]</scope>
    <source>
        <tissue evidence="1">Muscle</tissue>
    </source>
</reference>
<comment type="caution">
    <text evidence="1">The sequence shown here is derived from an EMBL/GenBank/DDBJ whole genome shotgun (WGS) entry which is preliminary data.</text>
</comment>
<gene>
    <name evidence="1" type="ORF">E2C01_023179</name>
</gene>
<keyword evidence="2" id="KW-1185">Reference proteome</keyword>
<protein>
    <submittedName>
        <fullName evidence="1">Uncharacterized protein</fullName>
    </submittedName>
</protein>
<name>A0A5B7E9Q0_PORTR</name>
<proteinExistence type="predicted"/>
<dbReference type="EMBL" id="VSRR010002160">
    <property type="protein sequence ID" value="MPC29926.1"/>
    <property type="molecule type" value="Genomic_DNA"/>
</dbReference>
<dbReference type="Proteomes" id="UP000324222">
    <property type="component" value="Unassembled WGS sequence"/>
</dbReference>
<organism evidence="1 2">
    <name type="scientific">Portunus trituberculatus</name>
    <name type="common">Swimming crab</name>
    <name type="synonym">Neptunus trituberculatus</name>
    <dbReference type="NCBI Taxonomy" id="210409"/>
    <lineage>
        <taxon>Eukaryota</taxon>
        <taxon>Metazoa</taxon>
        <taxon>Ecdysozoa</taxon>
        <taxon>Arthropoda</taxon>
        <taxon>Crustacea</taxon>
        <taxon>Multicrustacea</taxon>
        <taxon>Malacostraca</taxon>
        <taxon>Eumalacostraca</taxon>
        <taxon>Eucarida</taxon>
        <taxon>Decapoda</taxon>
        <taxon>Pleocyemata</taxon>
        <taxon>Brachyura</taxon>
        <taxon>Eubrachyura</taxon>
        <taxon>Portunoidea</taxon>
        <taxon>Portunidae</taxon>
        <taxon>Portuninae</taxon>
        <taxon>Portunus</taxon>
    </lineage>
</organism>
<sequence>MNSCENLRDLTTWRLKETQQARPRDRRDCWCLPLPRPRWTSGVLRESVEIARLSLFLTHGARFSMPQYSDPAWLSERSIVEGRIYRATWPQGMSRRERR</sequence>
<accession>A0A5B7E9Q0</accession>